<evidence type="ECO:0000256" key="2">
    <source>
        <dbReference type="ARBA" id="ARBA00023315"/>
    </source>
</evidence>
<evidence type="ECO:0000313" key="4">
    <source>
        <dbReference type="EMBL" id="QUS36906.1"/>
    </source>
</evidence>
<evidence type="ECO:0000256" key="1">
    <source>
        <dbReference type="ARBA" id="ARBA00022679"/>
    </source>
</evidence>
<dbReference type="AlphaFoldDB" id="A0A8J8MUZ1"/>
<dbReference type="InterPro" id="IPR016181">
    <property type="entry name" value="Acyl_CoA_acyltransferase"/>
</dbReference>
<protein>
    <submittedName>
        <fullName evidence="4">GNAT family N-acetyltransferase</fullName>
    </submittedName>
</protein>
<dbReference type="SUPFAM" id="SSF55729">
    <property type="entry name" value="Acyl-CoA N-acyltransferases (Nat)"/>
    <property type="match status" value="1"/>
</dbReference>
<evidence type="ECO:0000313" key="5">
    <source>
        <dbReference type="Proteomes" id="UP000679284"/>
    </source>
</evidence>
<reference evidence="4" key="1">
    <citation type="submission" date="2020-01" db="EMBL/GenBank/DDBJ databases">
        <authorList>
            <person name="Yang Y."/>
            <person name="Kwon Y.M."/>
        </authorList>
    </citation>
    <scope>NUCLEOTIDE SEQUENCE</scope>
    <source>
        <strain evidence="4">PG104</strain>
    </source>
</reference>
<dbReference type="CDD" id="cd04301">
    <property type="entry name" value="NAT_SF"/>
    <property type="match status" value="1"/>
</dbReference>
<dbReference type="PANTHER" id="PTHR43420">
    <property type="entry name" value="ACETYLTRANSFERASE"/>
    <property type="match status" value="1"/>
</dbReference>
<dbReference type="Proteomes" id="UP000679284">
    <property type="component" value="Chromosome"/>
</dbReference>
<name>A0A8J8MUZ1_9RHOB</name>
<gene>
    <name evidence="4" type="ORF">GR316_06190</name>
</gene>
<dbReference type="EMBL" id="CP047289">
    <property type="protein sequence ID" value="QUS36906.1"/>
    <property type="molecule type" value="Genomic_DNA"/>
</dbReference>
<dbReference type="PROSITE" id="PS51186">
    <property type="entry name" value="GNAT"/>
    <property type="match status" value="1"/>
</dbReference>
<accession>A0A8J8MUZ1</accession>
<evidence type="ECO:0000259" key="3">
    <source>
        <dbReference type="PROSITE" id="PS51186"/>
    </source>
</evidence>
<dbReference type="PANTHER" id="PTHR43420:SF47">
    <property type="entry name" value="N-ACETYLTRANSFERASE DOMAIN-CONTAINING PROTEIN"/>
    <property type="match status" value="1"/>
</dbReference>
<organism evidence="4 5">
    <name type="scientific">Falsirhodobacter algicola</name>
    <dbReference type="NCBI Taxonomy" id="2692330"/>
    <lineage>
        <taxon>Bacteria</taxon>
        <taxon>Pseudomonadati</taxon>
        <taxon>Pseudomonadota</taxon>
        <taxon>Alphaproteobacteria</taxon>
        <taxon>Rhodobacterales</taxon>
        <taxon>Paracoccaceae</taxon>
        <taxon>Falsirhodobacter</taxon>
    </lineage>
</organism>
<sequence length="191" mass="20971">MRLEHPLPETFRADAAALYWEAFGGKLGRVLGPAARGRELVRRTLRPDHAIAMTDHGRLLGLCGFKTVQGAFVQADPQAMRDIFGRTGAGWRRAALGLLQQDTDNRRFLIDGLCVAGGYRGRGIGTALIAAICDEARTRGHPAVRLDVVDSNLRARDLYLRLGFHEVDRVHNRIAAPIYGFGATITMVRAV</sequence>
<keyword evidence="2" id="KW-0012">Acyltransferase</keyword>
<dbReference type="Pfam" id="PF00583">
    <property type="entry name" value="Acetyltransf_1"/>
    <property type="match status" value="1"/>
</dbReference>
<feature type="domain" description="N-acetyltransferase" evidence="3">
    <location>
        <begin position="2"/>
        <end position="191"/>
    </location>
</feature>
<keyword evidence="1" id="KW-0808">Transferase</keyword>
<keyword evidence="5" id="KW-1185">Reference proteome</keyword>
<dbReference type="KEGG" id="fap:GR316_06190"/>
<dbReference type="Gene3D" id="3.40.630.30">
    <property type="match status" value="1"/>
</dbReference>
<proteinExistence type="predicted"/>
<dbReference type="InterPro" id="IPR000182">
    <property type="entry name" value="GNAT_dom"/>
</dbReference>
<dbReference type="GO" id="GO:0016747">
    <property type="term" value="F:acyltransferase activity, transferring groups other than amino-acyl groups"/>
    <property type="evidence" value="ECO:0007669"/>
    <property type="project" value="InterPro"/>
</dbReference>
<dbReference type="InterPro" id="IPR050680">
    <property type="entry name" value="YpeA/RimI_acetyltransf"/>
</dbReference>